<dbReference type="Gene3D" id="2.40.128.20">
    <property type="match status" value="1"/>
</dbReference>
<evidence type="ECO:0008006" key="4">
    <source>
        <dbReference type="Google" id="ProtNLM"/>
    </source>
</evidence>
<proteinExistence type="predicted"/>
<name>A0A812U812_9DINO</name>
<feature type="signal peptide" evidence="1">
    <location>
        <begin position="1"/>
        <end position="24"/>
    </location>
</feature>
<sequence>MQIRTGHALRTACAALLLLDICEASYSCPEYSEIRQPSVSSKMFNISSFGGTWYMVATTEPTMPPFCTCSHNDVQIHELEGWYAYTSHATCEGKIPISVPVKGELSKDPSSPGLLHENFGLFNHTMSSLDPNMIFEAQYNERGEMVLAMTYACLGRLLPVPPIGEPKFSFNVLSRRRNWTTSDLREVVANATKATQGLLDVANVRFADQQTYDSCASDITV</sequence>
<reference evidence="2" key="1">
    <citation type="submission" date="2021-02" db="EMBL/GenBank/DDBJ databases">
        <authorList>
            <person name="Dougan E. K."/>
            <person name="Rhodes N."/>
            <person name="Thang M."/>
            <person name="Chan C."/>
        </authorList>
    </citation>
    <scope>NUCLEOTIDE SEQUENCE</scope>
</reference>
<evidence type="ECO:0000256" key="1">
    <source>
        <dbReference type="SAM" id="SignalP"/>
    </source>
</evidence>
<keyword evidence="3" id="KW-1185">Reference proteome</keyword>
<comment type="caution">
    <text evidence="2">The sequence shown here is derived from an EMBL/GenBank/DDBJ whole genome shotgun (WGS) entry which is preliminary data.</text>
</comment>
<dbReference type="SUPFAM" id="SSF50814">
    <property type="entry name" value="Lipocalins"/>
    <property type="match status" value="1"/>
</dbReference>
<gene>
    <name evidence="2" type="ORF">SNEC2469_LOCUS16024</name>
</gene>
<dbReference type="InterPro" id="IPR012674">
    <property type="entry name" value="Calycin"/>
</dbReference>
<dbReference type="OrthoDB" id="410028at2759"/>
<dbReference type="AlphaFoldDB" id="A0A812U812"/>
<feature type="chain" id="PRO_5032289117" description="Apolipoprotein D" evidence="1">
    <location>
        <begin position="25"/>
        <end position="221"/>
    </location>
</feature>
<keyword evidence="1" id="KW-0732">Signal</keyword>
<dbReference type="EMBL" id="CAJNJA010026162">
    <property type="protein sequence ID" value="CAE7555615.1"/>
    <property type="molecule type" value="Genomic_DNA"/>
</dbReference>
<dbReference type="Proteomes" id="UP000601435">
    <property type="component" value="Unassembled WGS sequence"/>
</dbReference>
<organism evidence="2 3">
    <name type="scientific">Symbiodinium necroappetens</name>
    <dbReference type="NCBI Taxonomy" id="1628268"/>
    <lineage>
        <taxon>Eukaryota</taxon>
        <taxon>Sar</taxon>
        <taxon>Alveolata</taxon>
        <taxon>Dinophyceae</taxon>
        <taxon>Suessiales</taxon>
        <taxon>Symbiodiniaceae</taxon>
        <taxon>Symbiodinium</taxon>
    </lineage>
</organism>
<evidence type="ECO:0000313" key="3">
    <source>
        <dbReference type="Proteomes" id="UP000601435"/>
    </source>
</evidence>
<accession>A0A812U812</accession>
<protein>
    <recommendedName>
        <fullName evidence="4">Apolipoprotein D</fullName>
    </recommendedName>
</protein>
<evidence type="ECO:0000313" key="2">
    <source>
        <dbReference type="EMBL" id="CAE7555615.1"/>
    </source>
</evidence>